<keyword evidence="1" id="KW-1185">Reference proteome</keyword>
<dbReference type="WBParaSite" id="L893_g17258.t1">
    <property type="protein sequence ID" value="L893_g17258.t1"/>
    <property type="gene ID" value="L893_g17258"/>
</dbReference>
<dbReference type="AlphaFoldDB" id="A0A1I7YK71"/>
<reference evidence="2" key="1">
    <citation type="submission" date="2016-11" db="UniProtKB">
        <authorList>
            <consortium name="WormBaseParasite"/>
        </authorList>
    </citation>
    <scope>IDENTIFICATION</scope>
</reference>
<protein>
    <submittedName>
        <fullName evidence="2">FBD domain-containing protein</fullName>
    </submittedName>
</protein>
<proteinExistence type="predicted"/>
<evidence type="ECO:0000313" key="1">
    <source>
        <dbReference type="Proteomes" id="UP000095287"/>
    </source>
</evidence>
<dbReference type="Proteomes" id="UP000095287">
    <property type="component" value="Unplaced"/>
</dbReference>
<name>A0A1I7YK71_9BILA</name>
<evidence type="ECO:0000313" key="2">
    <source>
        <dbReference type="WBParaSite" id="L893_g17258.t1"/>
    </source>
</evidence>
<accession>A0A1I7YK71</accession>
<organism evidence="1 2">
    <name type="scientific">Steinernema glaseri</name>
    <dbReference type="NCBI Taxonomy" id="37863"/>
    <lineage>
        <taxon>Eukaryota</taxon>
        <taxon>Metazoa</taxon>
        <taxon>Ecdysozoa</taxon>
        <taxon>Nematoda</taxon>
        <taxon>Chromadorea</taxon>
        <taxon>Rhabditida</taxon>
        <taxon>Tylenchina</taxon>
        <taxon>Panagrolaimomorpha</taxon>
        <taxon>Strongyloidoidea</taxon>
        <taxon>Steinernematidae</taxon>
        <taxon>Steinernema</taxon>
    </lineage>
</organism>
<sequence>MNSVPYDFIERTILLARPPKMVKPSPFASFSGHWGRYAKLLDDQTEYFTLFVNVNRFPTLHCTVRQGEKGIRMEDALQKKHTSLLWACVFISPHIQPKAEKLDNRKKEILQKFIRRSNGRTHVKLYGCPKEAHVLTDLLAAIPRVRSILLDPDVEDAFAVASFIEKHAQQKCLHSLDFDGLFVAAMVSPKDAPSLTDLLAAIPRVVIIRLRADVEDVSAVLSFVEKHAQQKCIHNLDFNGDIPRTMFPVVRAFLKESEFLYIRVSFPSHEKVFAREISRLVALNLKKRSSRLRKVEMFGSLFMLAILKKEIGNATLDMKQEPCGEDIWDNLWSTIKCLDPCFVQVLTLSKQSNP</sequence>